<protein>
    <submittedName>
        <fullName evidence="2">Uncharacterized protein</fullName>
    </submittedName>
</protein>
<evidence type="ECO:0000313" key="2">
    <source>
        <dbReference type="EMBL" id="QEE15264.1"/>
    </source>
</evidence>
<gene>
    <name evidence="2" type="ORF">DSAG12_01089</name>
</gene>
<evidence type="ECO:0000256" key="1">
    <source>
        <dbReference type="SAM" id="Phobius"/>
    </source>
</evidence>
<feature type="transmembrane region" description="Helical" evidence="1">
    <location>
        <begin position="277"/>
        <end position="296"/>
    </location>
</feature>
<organism evidence="2 3">
    <name type="scientific">Promethearchaeum syntrophicum</name>
    <dbReference type="NCBI Taxonomy" id="2594042"/>
    <lineage>
        <taxon>Archaea</taxon>
        <taxon>Promethearchaeati</taxon>
        <taxon>Promethearchaeota</taxon>
        <taxon>Promethearchaeia</taxon>
        <taxon>Promethearchaeales</taxon>
        <taxon>Promethearchaeaceae</taxon>
        <taxon>Promethearchaeum</taxon>
    </lineage>
</organism>
<evidence type="ECO:0000313" key="3">
    <source>
        <dbReference type="Proteomes" id="UP000321408"/>
    </source>
</evidence>
<proteinExistence type="predicted"/>
<dbReference type="AlphaFoldDB" id="A0A5B9D806"/>
<keyword evidence="1" id="KW-1133">Transmembrane helix</keyword>
<sequence length="363" mass="40891">MTESKLTKPCTNCGATLKLSPENIVITCEYCGETYDVDFNKVAGHKMIPTKSQKEIRANVTEFLKKNKTDINSISIDEVKANYLPYWIVPFKSHTEYYGVQRGSVTRHRTKTRTVTDSNGKKRTETYQEAYQVTVWKDTKGNFSRNGKQNIIARKHTAFYGFSEFNSTLFLDNVVDFDFEKVKDANSEFINAEVEPNEAQMEAYGDIENKNRSMAASNLHKLVRCDSEITVENPLYVHSPLWSVRYRLEDKIYKVSVAGDSGKVVKGEVPITTKQRIINYVLGTVLILVSAILGNFGIQMSAIEDTAVIGIILIILGVVGISCSAIPIRKAFKMQLEKSSMKEIKKERRISLKAAKKALRGGK</sequence>
<dbReference type="GeneID" id="41329086"/>
<dbReference type="RefSeq" id="WP_147662179.1">
    <property type="nucleotide sequence ID" value="NZ_CP042905.2"/>
</dbReference>
<name>A0A5B9D806_9ARCH</name>
<dbReference type="KEGG" id="psyt:DSAG12_01089"/>
<dbReference type="Proteomes" id="UP000321408">
    <property type="component" value="Chromosome"/>
</dbReference>
<reference evidence="2 3" key="2">
    <citation type="journal article" date="2024" name="Int. J. Syst. Evol. Microbiol.">
        <title>Promethearchaeum syntrophicum gen. nov., sp. nov., an anaerobic, obligately syntrophic archaeon, the first isolate of the lineage 'Asgard' archaea, and proposal of the new archaeal phylum Promethearchaeota phyl. nov. and kingdom Promethearchaeati regn. nov.</title>
        <authorList>
            <person name="Imachi H."/>
            <person name="Nobu M.K."/>
            <person name="Kato S."/>
            <person name="Takaki Y."/>
            <person name="Miyazaki M."/>
            <person name="Miyata M."/>
            <person name="Ogawara M."/>
            <person name="Saito Y."/>
            <person name="Sakai S."/>
            <person name="Tahara Y.O."/>
            <person name="Takano Y."/>
            <person name="Tasumi E."/>
            <person name="Uematsu K."/>
            <person name="Yoshimura T."/>
            <person name="Itoh T."/>
            <person name="Ohkuma M."/>
            <person name="Takai K."/>
        </authorList>
    </citation>
    <scope>NUCLEOTIDE SEQUENCE [LARGE SCALE GENOMIC DNA]</scope>
    <source>
        <strain evidence="2 3">MK-D1</strain>
    </source>
</reference>
<keyword evidence="3" id="KW-1185">Reference proteome</keyword>
<dbReference type="EMBL" id="CP042905">
    <property type="protein sequence ID" value="QEE15264.1"/>
    <property type="molecule type" value="Genomic_DNA"/>
</dbReference>
<keyword evidence="1" id="KW-0472">Membrane</keyword>
<accession>A0A5B9D806</accession>
<keyword evidence="1" id="KW-0812">Transmembrane</keyword>
<reference evidence="2 3" key="1">
    <citation type="journal article" date="2020" name="Nature">
        <title>Isolation of an archaeon at the prokaryote-eukaryote interface.</title>
        <authorList>
            <person name="Imachi H."/>
            <person name="Nobu M.K."/>
            <person name="Nakahara N."/>
            <person name="Morono Y."/>
            <person name="Ogawara M."/>
            <person name="Takaki Y."/>
            <person name="Takano Y."/>
            <person name="Uematsu K."/>
            <person name="Ikuta T."/>
            <person name="Ito M."/>
            <person name="Matsui Y."/>
            <person name="Miyazaki M."/>
            <person name="Murata K."/>
            <person name="Saito Y."/>
            <person name="Sakai S."/>
            <person name="Song C."/>
            <person name="Tasumi E."/>
            <person name="Yamanaka Y."/>
            <person name="Yamaguchi T."/>
            <person name="Kamagata Y."/>
            <person name="Tamaki H."/>
            <person name="Takai K."/>
        </authorList>
    </citation>
    <scope>NUCLEOTIDE SEQUENCE [LARGE SCALE GENOMIC DNA]</scope>
    <source>
        <strain evidence="2 3">MK-D1</strain>
    </source>
</reference>
<dbReference type="OrthoDB" id="88835at2157"/>
<feature type="transmembrane region" description="Helical" evidence="1">
    <location>
        <begin position="308"/>
        <end position="328"/>
    </location>
</feature>